<gene>
    <name evidence="1" type="ORF">VTK73DRAFT_4650</name>
</gene>
<organism evidence="1 2">
    <name type="scientific">Phialemonium thermophilum</name>
    <dbReference type="NCBI Taxonomy" id="223376"/>
    <lineage>
        <taxon>Eukaryota</taxon>
        <taxon>Fungi</taxon>
        <taxon>Dikarya</taxon>
        <taxon>Ascomycota</taxon>
        <taxon>Pezizomycotina</taxon>
        <taxon>Sordariomycetes</taxon>
        <taxon>Sordariomycetidae</taxon>
        <taxon>Cephalothecales</taxon>
        <taxon>Cephalothecaceae</taxon>
        <taxon>Phialemonium</taxon>
    </lineage>
</organism>
<keyword evidence="2" id="KW-1185">Reference proteome</keyword>
<evidence type="ECO:0000313" key="2">
    <source>
        <dbReference type="Proteomes" id="UP001586593"/>
    </source>
</evidence>
<comment type="caution">
    <text evidence="1">The sequence shown here is derived from an EMBL/GenBank/DDBJ whole genome shotgun (WGS) entry which is preliminary data.</text>
</comment>
<name>A0ABR3WT17_9PEZI</name>
<dbReference type="Proteomes" id="UP001586593">
    <property type="component" value="Unassembled WGS sequence"/>
</dbReference>
<reference evidence="1 2" key="1">
    <citation type="journal article" date="2024" name="Commun. Biol.">
        <title>Comparative genomic analysis of thermophilic fungi reveals convergent evolutionary adaptations and gene losses.</title>
        <authorList>
            <person name="Steindorff A.S."/>
            <person name="Aguilar-Pontes M.V."/>
            <person name="Robinson A.J."/>
            <person name="Andreopoulos B."/>
            <person name="LaButti K."/>
            <person name="Kuo A."/>
            <person name="Mondo S."/>
            <person name="Riley R."/>
            <person name="Otillar R."/>
            <person name="Haridas S."/>
            <person name="Lipzen A."/>
            <person name="Grimwood J."/>
            <person name="Schmutz J."/>
            <person name="Clum A."/>
            <person name="Reid I.D."/>
            <person name="Moisan M.C."/>
            <person name="Butler G."/>
            <person name="Nguyen T.T.M."/>
            <person name="Dewar K."/>
            <person name="Conant G."/>
            <person name="Drula E."/>
            <person name="Henrissat B."/>
            <person name="Hansel C."/>
            <person name="Singer S."/>
            <person name="Hutchinson M.I."/>
            <person name="de Vries R.P."/>
            <person name="Natvig D.O."/>
            <person name="Powell A.J."/>
            <person name="Tsang A."/>
            <person name="Grigoriev I.V."/>
        </authorList>
    </citation>
    <scope>NUCLEOTIDE SEQUENCE [LARGE SCALE GENOMIC DNA]</scope>
    <source>
        <strain evidence="1 2">ATCC 24622</strain>
    </source>
</reference>
<dbReference type="EMBL" id="JAZHXJ010000262">
    <property type="protein sequence ID" value="KAL1866594.1"/>
    <property type="molecule type" value="Genomic_DNA"/>
</dbReference>
<evidence type="ECO:0000313" key="1">
    <source>
        <dbReference type="EMBL" id="KAL1866594.1"/>
    </source>
</evidence>
<accession>A0ABR3WT17</accession>
<sequence length="160" mass="18020">MPSHSFDYSFKFTLRRSPSQPGSAAVNSQVRKCHTLVDCASLESKDKSRYRRTMRESSSAAWSTPANNVKLEGHEHRSRYRPVIGTIPTSWTVLLQRHSSNPVFLPSSESCVTEVPFMNLDTCSPSCSQSPSHPCIFTILSPVYIRTLASCFFWIARHHG</sequence>
<protein>
    <submittedName>
        <fullName evidence="1">Uncharacterized protein</fullName>
    </submittedName>
</protein>
<proteinExistence type="predicted"/>